<dbReference type="NCBIfam" id="TIGR00091">
    <property type="entry name" value="tRNA (guanosine(46)-N7)-methyltransferase TrmB"/>
    <property type="match status" value="1"/>
</dbReference>
<comment type="function">
    <text evidence="2 7">Catalyzes the formation of N(7)-methylguanine at position 46 (m7G46) in tRNA.</text>
</comment>
<feature type="binding site" evidence="7">
    <location>
        <position position="94"/>
    </location>
    <ligand>
        <name>S-adenosyl-L-methionine</name>
        <dbReference type="ChEBI" id="CHEBI:59789"/>
    </ligand>
</feature>
<dbReference type="EC" id="2.1.1.33" evidence="7"/>
<gene>
    <name evidence="7 8" type="primary">trmB</name>
    <name evidence="8" type="ORF">HRbin17_00244</name>
</gene>
<evidence type="ECO:0000313" key="8">
    <source>
        <dbReference type="EMBL" id="GBC97755.1"/>
    </source>
</evidence>
<dbReference type="CDD" id="cd02440">
    <property type="entry name" value="AdoMet_MTases"/>
    <property type="match status" value="1"/>
</dbReference>
<keyword evidence="3 7" id="KW-0489">Methyltransferase</keyword>
<dbReference type="HAMAP" id="MF_01057">
    <property type="entry name" value="tRNA_methyltr_TrmB"/>
    <property type="match status" value="1"/>
</dbReference>
<dbReference type="InterPro" id="IPR003358">
    <property type="entry name" value="tRNA_(Gua-N-7)_MeTrfase_Trmb"/>
</dbReference>
<sequence length="358" mass="40452">MAAELPDDVVVTLDGIVLRPTALPVRPDWSHLFGRDAPLLLEIGVGNGEFLVWLAQRFPDANCVGVEVARKFLLKARNRVRQAGVTNVRLLPMEGSHALSRLFAPDSLTALYLNFPDPWHKRRHHKRRLVDAAFAWLLASRLREGGTFIAVTDDEPYAQEVLAAFSACPAYAPLWTTPLRHELPDYYATKYARKWKAQGRRLFYLGFRKVRQVDQPEWLERIYPLAVLRGDEPMPQVTLQVSQPVDWEQLRQHIPRQTFRHSDECVIVVKDAYRGDDRVLVDVIVAEGKLTQRFFVVAHPHSDGILLRLHEVGCPDPTKGVHRAVALLARTVMASLPGATVKHTTCLPAVWRAIDLGG</sequence>
<reference evidence="9" key="1">
    <citation type="submission" date="2017-09" db="EMBL/GenBank/DDBJ databases">
        <title>Metaegenomics of thermophilic ammonia-oxidizing enrichment culture.</title>
        <authorList>
            <person name="Kato S."/>
            <person name="Suzuki K."/>
        </authorList>
    </citation>
    <scope>NUCLEOTIDE SEQUENCE [LARGE SCALE GENOMIC DNA]</scope>
</reference>
<dbReference type="GO" id="GO:0043527">
    <property type="term" value="C:tRNA methyltransferase complex"/>
    <property type="evidence" value="ECO:0007669"/>
    <property type="project" value="TreeGrafter"/>
</dbReference>
<evidence type="ECO:0000256" key="3">
    <source>
        <dbReference type="ARBA" id="ARBA00022603"/>
    </source>
</evidence>
<dbReference type="PROSITE" id="PS51625">
    <property type="entry name" value="SAM_MT_TRMB"/>
    <property type="match status" value="1"/>
</dbReference>
<feature type="binding site" evidence="7">
    <location>
        <position position="67"/>
    </location>
    <ligand>
        <name>S-adenosyl-L-methionine</name>
        <dbReference type="ChEBI" id="CHEBI:59789"/>
    </ligand>
</feature>
<dbReference type="AlphaFoldDB" id="A0A2H5X9A1"/>
<dbReference type="UniPathway" id="UPA00989"/>
<dbReference type="Proteomes" id="UP000236173">
    <property type="component" value="Unassembled WGS sequence"/>
</dbReference>
<comment type="similarity">
    <text evidence="7">Belongs to the class I-like SAM-binding methyltransferase superfamily. TrmB family.</text>
</comment>
<evidence type="ECO:0000313" key="9">
    <source>
        <dbReference type="Proteomes" id="UP000236173"/>
    </source>
</evidence>
<name>A0A2H5X9A1_9BACT</name>
<evidence type="ECO:0000256" key="1">
    <source>
        <dbReference type="ARBA" id="ARBA00000142"/>
    </source>
</evidence>
<evidence type="ECO:0000256" key="2">
    <source>
        <dbReference type="ARBA" id="ARBA00003015"/>
    </source>
</evidence>
<evidence type="ECO:0000256" key="4">
    <source>
        <dbReference type="ARBA" id="ARBA00022679"/>
    </source>
</evidence>
<comment type="catalytic activity">
    <reaction evidence="1 7">
        <text>guanosine(46) in tRNA + S-adenosyl-L-methionine = N(7)-methylguanosine(46) in tRNA + S-adenosyl-L-homocysteine</text>
        <dbReference type="Rhea" id="RHEA:42708"/>
        <dbReference type="Rhea" id="RHEA-COMP:10188"/>
        <dbReference type="Rhea" id="RHEA-COMP:10189"/>
        <dbReference type="ChEBI" id="CHEBI:57856"/>
        <dbReference type="ChEBI" id="CHEBI:59789"/>
        <dbReference type="ChEBI" id="CHEBI:74269"/>
        <dbReference type="ChEBI" id="CHEBI:74480"/>
        <dbReference type="EC" id="2.1.1.33"/>
    </reaction>
</comment>
<dbReference type="InterPro" id="IPR029063">
    <property type="entry name" value="SAM-dependent_MTases_sf"/>
</dbReference>
<dbReference type="PANTHER" id="PTHR23417">
    <property type="entry name" value="3-DEOXY-D-MANNO-OCTULOSONIC-ACID TRANSFERASE/TRNA GUANINE-N 7 - -METHYLTRANSFERASE"/>
    <property type="match status" value="1"/>
</dbReference>
<evidence type="ECO:0000256" key="7">
    <source>
        <dbReference type="HAMAP-Rule" id="MF_01057"/>
    </source>
</evidence>
<evidence type="ECO:0000256" key="5">
    <source>
        <dbReference type="ARBA" id="ARBA00022691"/>
    </source>
</evidence>
<accession>A0A2H5X9A1</accession>
<keyword evidence="4 7" id="KW-0808">Transferase</keyword>
<dbReference type="Pfam" id="PF02390">
    <property type="entry name" value="Methyltransf_4"/>
    <property type="match status" value="1"/>
</dbReference>
<protein>
    <recommendedName>
        <fullName evidence="7">tRNA (guanine-N(7)-)-methyltransferase</fullName>
        <ecNumber evidence="7">2.1.1.33</ecNumber>
    </recommendedName>
    <alternativeName>
        <fullName evidence="7">tRNA (guanine(46)-N(7))-methyltransferase</fullName>
    </alternativeName>
    <alternativeName>
        <fullName evidence="7">tRNA(m7G46)-methyltransferase</fullName>
    </alternativeName>
</protein>
<dbReference type="SUPFAM" id="SSF53335">
    <property type="entry name" value="S-adenosyl-L-methionine-dependent methyltransferases"/>
    <property type="match status" value="1"/>
</dbReference>
<proteinExistence type="inferred from homology"/>
<dbReference type="PANTHER" id="PTHR23417:SF14">
    <property type="entry name" value="PENTACOTRIPEPTIDE-REPEAT REGION OF PRORP DOMAIN-CONTAINING PROTEIN"/>
    <property type="match status" value="1"/>
</dbReference>
<comment type="caution">
    <text evidence="7">Lacks conserved residue(s) required for the propagation of feature annotation.</text>
</comment>
<dbReference type="GO" id="GO:0008176">
    <property type="term" value="F:tRNA (guanine(46)-N7)-methyltransferase activity"/>
    <property type="evidence" value="ECO:0007669"/>
    <property type="project" value="UniProtKB-UniRule"/>
</dbReference>
<comment type="pathway">
    <text evidence="7">tRNA modification; N(7)-methylguanine-tRNA biosynthesis.</text>
</comment>
<evidence type="ECO:0000256" key="6">
    <source>
        <dbReference type="ARBA" id="ARBA00022694"/>
    </source>
</evidence>
<dbReference type="EMBL" id="BEHT01000002">
    <property type="protein sequence ID" value="GBC97755.1"/>
    <property type="molecule type" value="Genomic_DNA"/>
</dbReference>
<dbReference type="Gene3D" id="3.40.50.150">
    <property type="entry name" value="Vaccinia Virus protein VP39"/>
    <property type="match status" value="1"/>
</dbReference>
<feature type="binding site" evidence="7">
    <location>
        <position position="153"/>
    </location>
    <ligand>
        <name>substrate</name>
    </ligand>
</feature>
<keyword evidence="6 7" id="KW-0819">tRNA processing</keyword>
<feature type="binding site" evidence="7">
    <location>
        <position position="117"/>
    </location>
    <ligand>
        <name>S-adenosyl-L-methionine</name>
        <dbReference type="ChEBI" id="CHEBI:59789"/>
    </ligand>
</feature>
<organism evidence="8 9">
    <name type="scientific">Candidatus Fervidibacter japonicus</name>
    <dbReference type="NCBI Taxonomy" id="2035412"/>
    <lineage>
        <taxon>Bacteria</taxon>
        <taxon>Candidatus Fervidibacterota</taxon>
        <taxon>Candidatus Fervidibacter</taxon>
    </lineage>
</organism>
<dbReference type="InterPro" id="IPR055361">
    <property type="entry name" value="tRNA_methyltr_TrmB_bact"/>
</dbReference>
<comment type="caution">
    <text evidence="8">The sequence shown here is derived from an EMBL/GenBank/DDBJ whole genome shotgun (WGS) entry which is preliminary data.</text>
</comment>
<feature type="binding site" evidence="7">
    <location>
        <position position="42"/>
    </location>
    <ligand>
        <name>S-adenosyl-L-methionine</name>
        <dbReference type="ChEBI" id="CHEBI:59789"/>
    </ligand>
</feature>
<keyword evidence="5 7" id="KW-0949">S-adenosyl-L-methionine</keyword>
<feature type="binding site" evidence="7">
    <location>
        <position position="121"/>
    </location>
    <ligand>
        <name>substrate</name>
    </ligand>
</feature>